<evidence type="ECO:0000256" key="4">
    <source>
        <dbReference type="ARBA" id="ARBA00022723"/>
    </source>
</evidence>
<dbReference type="GO" id="GO:0051287">
    <property type="term" value="F:NAD binding"/>
    <property type="evidence" value="ECO:0007669"/>
    <property type="project" value="InterPro"/>
</dbReference>
<dbReference type="SMART" id="SM00919">
    <property type="entry name" value="Malic_M"/>
    <property type="match status" value="1"/>
</dbReference>
<dbReference type="InterPro" id="IPR002912">
    <property type="entry name" value="ACT_dom"/>
</dbReference>
<evidence type="ECO:0000256" key="6">
    <source>
        <dbReference type="RuleBase" id="RU003427"/>
    </source>
</evidence>
<dbReference type="InterPro" id="IPR051674">
    <property type="entry name" value="Malate_Decarboxylase"/>
</dbReference>
<comment type="cofactor">
    <cofactor evidence="1">
        <name>Mn(2+)</name>
        <dbReference type="ChEBI" id="CHEBI:29035"/>
    </cofactor>
</comment>
<protein>
    <submittedName>
        <fullName evidence="8">NAD-dependent malic enzyme</fullName>
    </submittedName>
</protein>
<evidence type="ECO:0000256" key="5">
    <source>
        <dbReference type="ARBA" id="ARBA00023002"/>
    </source>
</evidence>
<dbReference type="SUPFAM" id="SSF53223">
    <property type="entry name" value="Aminoacid dehydrogenase-like, N-terminal domain"/>
    <property type="match status" value="1"/>
</dbReference>
<comment type="similarity">
    <text evidence="3 6">Belongs to the malic enzymes family.</text>
</comment>
<dbReference type="RefSeq" id="WP_111491711.1">
    <property type="nucleotide sequence ID" value="NZ_CP031264.1"/>
</dbReference>
<sequence length="491" mass="50889">MATVPSVSNSITVRMELPARGNAVSMITTAVESSGGSVTGLDVTASGHERLRIDVTVAASSVAHGEEIVEKLRAIDGVSIGKVSDRTFLMHLGGKIEMSAKHPIRNRDDLSMIYTPGVARVCMAIAENPDDARRLTIKRNTVAVVTDGSAVLGLGNIGPKAALPVMEGKAALFKRFAGIDAWPLCLDTQDTDQIVEIVKAIAPGFAGINLEDISAPRCFEIEARLREALDIPVFHDDQHGTAIVVLASLINALRVIGKDIGRVRVVMSGAGAAGTAILKLLLAAGVEHAVVADIHGVIHPGRADVAADGAEALRWIAEHTNPEGITGTLKEAVRGADVFIGVSAPNVLDGEDVAAMAEDAVVFALANPDPEVDPAVARQTAAVVATGRSDFPNQINNVLVFPGVFRGLLDAQSRNVNTEMMLAAARALAASVQDDQLNANYIIPSVFHPDVAKTVAAAVREAAQATGSAPAHVPAGTVGITEGGDGVVPAL</sequence>
<keyword evidence="4 6" id="KW-0479">Metal-binding</keyword>
<evidence type="ECO:0000256" key="3">
    <source>
        <dbReference type="ARBA" id="ARBA00008785"/>
    </source>
</evidence>
<accession>A0A345SVL6</accession>
<dbReference type="PANTHER" id="PTHR43237:SF4">
    <property type="entry name" value="NADP-DEPENDENT MALIC ENZYME"/>
    <property type="match status" value="1"/>
</dbReference>
<comment type="cofactor">
    <cofactor evidence="2">
        <name>Mg(2+)</name>
        <dbReference type="ChEBI" id="CHEBI:18420"/>
    </cofactor>
</comment>
<dbReference type="GO" id="GO:0046872">
    <property type="term" value="F:metal ion binding"/>
    <property type="evidence" value="ECO:0007669"/>
    <property type="project" value="UniProtKB-KW"/>
</dbReference>
<dbReference type="Proteomes" id="UP000249340">
    <property type="component" value="Chromosome"/>
</dbReference>
<name>A0A345SVL6_9ACTN</name>
<feature type="domain" description="ACT" evidence="7">
    <location>
        <begin position="12"/>
        <end position="86"/>
    </location>
</feature>
<organism evidence="8 9">
    <name type="scientific">Peterkaempfera bronchialis</name>
    <dbReference type="NCBI Taxonomy" id="2126346"/>
    <lineage>
        <taxon>Bacteria</taxon>
        <taxon>Bacillati</taxon>
        <taxon>Actinomycetota</taxon>
        <taxon>Actinomycetes</taxon>
        <taxon>Kitasatosporales</taxon>
        <taxon>Streptomycetaceae</taxon>
        <taxon>Peterkaempfera</taxon>
    </lineage>
</organism>
<dbReference type="InterPro" id="IPR037062">
    <property type="entry name" value="Malic_N_dom_sf"/>
</dbReference>
<dbReference type="PROSITE" id="PS51671">
    <property type="entry name" value="ACT"/>
    <property type="match status" value="1"/>
</dbReference>
<dbReference type="Gene3D" id="3.40.50.10380">
    <property type="entry name" value="Malic enzyme, N-terminal domain"/>
    <property type="match status" value="1"/>
</dbReference>
<dbReference type="PANTHER" id="PTHR43237">
    <property type="entry name" value="NADP-DEPENDENT MALIC ENZYME"/>
    <property type="match status" value="1"/>
</dbReference>
<dbReference type="EMBL" id="CP031264">
    <property type="protein sequence ID" value="AXI77771.1"/>
    <property type="molecule type" value="Genomic_DNA"/>
</dbReference>
<dbReference type="SMART" id="SM01274">
    <property type="entry name" value="malic"/>
    <property type="match status" value="1"/>
</dbReference>
<reference evidence="9" key="1">
    <citation type="submission" date="2018-07" db="EMBL/GenBank/DDBJ databases">
        <title>Streptacidiphilus bronchialis DSM 106435 chromosome.</title>
        <authorList>
            <person name="Batra D."/>
            <person name="Gulvik C.A."/>
        </authorList>
    </citation>
    <scope>NUCLEOTIDE SEQUENCE [LARGE SCALE GENOMIC DNA]</scope>
    <source>
        <strain evidence="9">DSM 106435</strain>
    </source>
</reference>
<evidence type="ECO:0000313" key="8">
    <source>
        <dbReference type="EMBL" id="AXI77771.1"/>
    </source>
</evidence>
<evidence type="ECO:0000256" key="2">
    <source>
        <dbReference type="ARBA" id="ARBA00001946"/>
    </source>
</evidence>
<dbReference type="PRINTS" id="PR00072">
    <property type="entry name" value="MALOXRDTASE"/>
</dbReference>
<dbReference type="InterPro" id="IPR012301">
    <property type="entry name" value="Malic_N_dom"/>
</dbReference>
<evidence type="ECO:0000313" key="9">
    <source>
        <dbReference type="Proteomes" id="UP000249340"/>
    </source>
</evidence>
<dbReference type="PROSITE" id="PS00331">
    <property type="entry name" value="MALIC_ENZYMES"/>
    <property type="match status" value="1"/>
</dbReference>
<dbReference type="FunFam" id="3.40.50.10380:FF:000003">
    <property type="entry name" value="NADP-dependent malic enzyme"/>
    <property type="match status" value="1"/>
</dbReference>
<dbReference type="InterPro" id="IPR001891">
    <property type="entry name" value="Malic_OxRdtase"/>
</dbReference>
<proteinExistence type="inferred from homology"/>
<keyword evidence="5" id="KW-0560">Oxidoreductase</keyword>
<dbReference type="CDD" id="cd05311">
    <property type="entry name" value="NAD_bind_2_malic_enz"/>
    <property type="match status" value="1"/>
</dbReference>
<dbReference type="Pfam" id="PF00390">
    <property type="entry name" value="malic"/>
    <property type="match status" value="1"/>
</dbReference>
<dbReference type="InterPro" id="IPR012302">
    <property type="entry name" value="Malic_NAD-bd"/>
</dbReference>
<dbReference type="GO" id="GO:0004470">
    <property type="term" value="F:malic enzyme activity"/>
    <property type="evidence" value="ECO:0007669"/>
    <property type="project" value="InterPro"/>
</dbReference>
<keyword evidence="9" id="KW-1185">Reference proteome</keyword>
<dbReference type="Pfam" id="PF03949">
    <property type="entry name" value="Malic_M"/>
    <property type="match status" value="1"/>
</dbReference>
<dbReference type="GO" id="GO:0016616">
    <property type="term" value="F:oxidoreductase activity, acting on the CH-OH group of donors, NAD or NADP as acceptor"/>
    <property type="evidence" value="ECO:0007669"/>
    <property type="project" value="InterPro"/>
</dbReference>
<evidence type="ECO:0000256" key="1">
    <source>
        <dbReference type="ARBA" id="ARBA00001936"/>
    </source>
</evidence>
<dbReference type="InterPro" id="IPR045213">
    <property type="entry name" value="Malic_NAD-bd_bact_type"/>
</dbReference>
<dbReference type="OrthoDB" id="9805787at2"/>
<dbReference type="InterPro" id="IPR046346">
    <property type="entry name" value="Aminoacid_DH-like_N_sf"/>
</dbReference>
<dbReference type="InterPro" id="IPR015884">
    <property type="entry name" value="Malic_enzyme_CS"/>
</dbReference>
<dbReference type="Gene3D" id="3.40.50.720">
    <property type="entry name" value="NAD(P)-binding Rossmann-like Domain"/>
    <property type="match status" value="1"/>
</dbReference>
<evidence type="ECO:0000259" key="7">
    <source>
        <dbReference type="PROSITE" id="PS51671"/>
    </source>
</evidence>
<dbReference type="KEGG" id="stri:C7M71_010330"/>
<gene>
    <name evidence="8" type="ORF">C7M71_010330</name>
</gene>
<dbReference type="AlphaFoldDB" id="A0A345SVL6"/>
<dbReference type="InterPro" id="IPR036291">
    <property type="entry name" value="NAD(P)-bd_dom_sf"/>
</dbReference>
<dbReference type="SUPFAM" id="SSF51735">
    <property type="entry name" value="NAD(P)-binding Rossmann-fold domains"/>
    <property type="match status" value="1"/>
</dbReference>